<evidence type="ECO:0000256" key="2">
    <source>
        <dbReference type="ARBA" id="ARBA00022723"/>
    </source>
</evidence>
<keyword evidence="8" id="KW-1185">Reference proteome</keyword>
<dbReference type="SMART" id="SM00906">
    <property type="entry name" value="Fungal_trans"/>
    <property type="match status" value="1"/>
</dbReference>
<feature type="region of interest" description="Disordered" evidence="5">
    <location>
        <begin position="23"/>
        <end position="62"/>
    </location>
</feature>
<dbReference type="GO" id="GO:0000981">
    <property type="term" value="F:DNA-binding transcription factor activity, RNA polymerase II-specific"/>
    <property type="evidence" value="ECO:0007669"/>
    <property type="project" value="InterPro"/>
</dbReference>
<dbReference type="InterPro" id="IPR050987">
    <property type="entry name" value="AtrR-like"/>
</dbReference>
<sequence length="975" mass="108511">MEPARGELGIPPTISSALAMEQHAHMQQGAGGPPGHKAGGEAEEGMLVGGSGGSEPRRLRRSHEACARCRSKKIKCDSKHPRCTACETAGVQCNQEDRHRKTLTPRGHVEKIERQLLLCQALIRRQNPNFVLDELEHFCIQEGIEPDVTPDEIVDHFQLQSTNGHSSRPFPDGPPPPPHPNSKPFPYPPPPHHHILPPGYPMTIPAGYHPPPGSYPIPIPPGMYDPRIHPVLQYAPPRPDIDIKGQDPQANDMSSDQALAKNFGVDQSIVTEAKLNNVSTGPEIEDDLAVGSGGLISGRDRDVTELSPPRDPKLWTRFEMHHSNYRESRSVPVWLPKDRQRSMHIVQVYFRALNCHRPVLLKDTFCETFEKLYNNQQVSYDPGYVCSLYLVLALGTMSELNKTVSAEVNNPYDSMPRKVLPGWIEHEEFFDRALAVKPDLRMTISSLQALILLHWYLYTERQQRSLWRLVGSLVRVAIELGLHHDPFQQGQTFTENESQLRIRLWTIVMIHDRGTSILLGRPLAISPADSSTPHPSRPRRDFEEFSEHFFLSAPVAEIQADIVNALYSPTRHTSESIMRNATRIIKSMVEFRSGLPDNYKYFFSGTENWSIQQKQDLVDKMTDDQGLTLLKIGIARILLLRAIFSSEILTIQQRRKALQDAIIVSHNIIVIHHTLIKFPDIAFFVSPIPLHIAAMVILFGQMSGCDRIQRDTAIEDIWFALDMLPRFRWRWERKDMNGGHPLIERLAERVLKLSLNDMKAKCTGIGDGSSGSTPLVLIAEEDWEAGSPTLASPTTPSLLSPKHHARPGGFPGPNQPVSQAQHYALMGANANGSTDNSNASGGNNGKAFPAISPIWFYPMDPENPGEIPQELMGPPATPQMQHQPHPSGVAVIATPQQHVPSQHLAHHVPSTTVPSHVQQPPIGVIGCQQSNAYVQEEKDPSVSSEFMIQVAMQQRMAVAGRPAADGSGPPNYAMP</sequence>
<dbReference type="SUPFAM" id="SSF57701">
    <property type="entry name" value="Zn2/Cys6 DNA-binding domain"/>
    <property type="match status" value="1"/>
</dbReference>
<dbReference type="Gene3D" id="4.10.240.10">
    <property type="entry name" value="Zn(2)-C6 fungal-type DNA-binding domain"/>
    <property type="match status" value="1"/>
</dbReference>
<evidence type="ECO:0000313" key="8">
    <source>
        <dbReference type="Proteomes" id="UP000217199"/>
    </source>
</evidence>
<evidence type="ECO:0000256" key="5">
    <source>
        <dbReference type="SAM" id="MobiDB-lite"/>
    </source>
</evidence>
<dbReference type="SMART" id="SM00066">
    <property type="entry name" value="GAL4"/>
    <property type="match status" value="1"/>
</dbReference>
<dbReference type="Pfam" id="PF04082">
    <property type="entry name" value="Fungal_trans"/>
    <property type="match status" value="1"/>
</dbReference>
<dbReference type="CDD" id="cd12148">
    <property type="entry name" value="fungal_TF_MHR"/>
    <property type="match status" value="1"/>
</dbReference>
<dbReference type="CDD" id="cd00067">
    <property type="entry name" value="GAL4"/>
    <property type="match status" value="1"/>
</dbReference>
<dbReference type="GO" id="GO:0003677">
    <property type="term" value="F:DNA binding"/>
    <property type="evidence" value="ECO:0007669"/>
    <property type="project" value="UniProtKB-KW"/>
</dbReference>
<dbReference type="PANTHER" id="PTHR46910">
    <property type="entry name" value="TRANSCRIPTION FACTOR PDR1"/>
    <property type="match status" value="1"/>
</dbReference>
<dbReference type="InterPro" id="IPR007219">
    <property type="entry name" value="XnlR_reg_dom"/>
</dbReference>
<comment type="caution">
    <text evidence="7">The sequence shown here is derived from an EMBL/GenBank/DDBJ whole genome shotgun (WGS) entry which is preliminary data.</text>
</comment>
<organism evidence="7 8">
    <name type="scientific">Pyrrhoderma noxium</name>
    <dbReference type="NCBI Taxonomy" id="2282107"/>
    <lineage>
        <taxon>Eukaryota</taxon>
        <taxon>Fungi</taxon>
        <taxon>Dikarya</taxon>
        <taxon>Basidiomycota</taxon>
        <taxon>Agaricomycotina</taxon>
        <taxon>Agaricomycetes</taxon>
        <taxon>Hymenochaetales</taxon>
        <taxon>Hymenochaetaceae</taxon>
        <taxon>Pyrrhoderma</taxon>
    </lineage>
</organism>
<evidence type="ECO:0000313" key="7">
    <source>
        <dbReference type="EMBL" id="PAV16597.1"/>
    </source>
</evidence>
<evidence type="ECO:0000259" key="6">
    <source>
        <dbReference type="PROSITE" id="PS50048"/>
    </source>
</evidence>
<protein>
    <submittedName>
        <fullName evidence="7">C6 transcription</fullName>
    </submittedName>
</protein>
<evidence type="ECO:0000256" key="4">
    <source>
        <dbReference type="ARBA" id="ARBA00023242"/>
    </source>
</evidence>
<evidence type="ECO:0000256" key="3">
    <source>
        <dbReference type="ARBA" id="ARBA00023125"/>
    </source>
</evidence>
<feature type="region of interest" description="Disordered" evidence="5">
    <location>
        <begin position="161"/>
        <end position="192"/>
    </location>
</feature>
<feature type="domain" description="Zn(2)-C6 fungal-type" evidence="6">
    <location>
        <begin position="65"/>
        <end position="93"/>
    </location>
</feature>
<keyword evidence="3" id="KW-0238">DNA-binding</keyword>
<proteinExistence type="predicted"/>
<feature type="compositionally biased region" description="Polar residues" evidence="5">
    <location>
        <begin position="789"/>
        <end position="798"/>
    </location>
</feature>
<name>A0A286UAK4_9AGAM</name>
<dbReference type="InParanoid" id="A0A286UAK4"/>
<gene>
    <name evidence="7" type="ORF">PNOK_0821700</name>
</gene>
<dbReference type="InterPro" id="IPR036864">
    <property type="entry name" value="Zn2-C6_fun-type_DNA-bd_sf"/>
</dbReference>
<keyword evidence="4" id="KW-0539">Nucleus</keyword>
<dbReference type="Pfam" id="PF00172">
    <property type="entry name" value="Zn_clus"/>
    <property type="match status" value="1"/>
</dbReference>
<dbReference type="AlphaFoldDB" id="A0A286UAK4"/>
<dbReference type="PROSITE" id="PS50048">
    <property type="entry name" value="ZN2_CY6_FUNGAL_2"/>
    <property type="match status" value="1"/>
</dbReference>
<evidence type="ECO:0000256" key="1">
    <source>
        <dbReference type="ARBA" id="ARBA00004123"/>
    </source>
</evidence>
<comment type="subcellular location">
    <subcellularLocation>
        <location evidence="1">Nucleus</location>
    </subcellularLocation>
</comment>
<dbReference type="EMBL" id="NBII01000008">
    <property type="protein sequence ID" value="PAV16597.1"/>
    <property type="molecule type" value="Genomic_DNA"/>
</dbReference>
<dbReference type="STRING" id="2282107.A0A286UAK4"/>
<dbReference type="GO" id="GO:0005634">
    <property type="term" value="C:nucleus"/>
    <property type="evidence" value="ECO:0007669"/>
    <property type="project" value="UniProtKB-SubCell"/>
</dbReference>
<dbReference type="InterPro" id="IPR001138">
    <property type="entry name" value="Zn2Cys6_DnaBD"/>
</dbReference>
<dbReference type="OrthoDB" id="4064873at2759"/>
<dbReference type="GO" id="GO:0008270">
    <property type="term" value="F:zinc ion binding"/>
    <property type="evidence" value="ECO:0007669"/>
    <property type="project" value="InterPro"/>
</dbReference>
<keyword evidence="2" id="KW-0479">Metal-binding</keyword>
<feature type="compositionally biased region" description="Pro residues" evidence="5">
    <location>
        <begin position="171"/>
        <end position="190"/>
    </location>
</feature>
<dbReference type="Proteomes" id="UP000217199">
    <property type="component" value="Unassembled WGS sequence"/>
</dbReference>
<accession>A0A286UAK4</accession>
<feature type="region of interest" description="Disordered" evidence="5">
    <location>
        <begin position="786"/>
        <end position="810"/>
    </location>
</feature>
<dbReference type="GO" id="GO:0006351">
    <property type="term" value="P:DNA-templated transcription"/>
    <property type="evidence" value="ECO:0007669"/>
    <property type="project" value="InterPro"/>
</dbReference>
<dbReference type="PROSITE" id="PS00463">
    <property type="entry name" value="ZN2_CY6_FUNGAL_1"/>
    <property type="match status" value="1"/>
</dbReference>
<dbReference type="PANTHER" id="PTHR46910:SF3">
    <property type="entry name" value="HALOTOLERANCE PROTEIN 9-RELATED"/>
    <property type="match status" value="1"/>
</dbReference>
<reference evidence="7 8" key="1">
    <citation type="journal article" date="2017" name="Mol. Ecol.">
        <title>Comparative and population genomic landscape of Phellinus noxius: A hypervariable fungus causing root rot in trees.</title>
        <authorList>
            <person name="Chung C.L."/>
            <person name="Lee T.J."/>
            <person name="Akiba M."/>
            <person name="Lee H.H."/>
            <person name="Kuo T.H."/>
            <person name="Liu D."/>
            <person name="Ke H.M."/>
            <person name="Yokoi T."/>
            <person name="Roa M.B."/>
            <person name="Lu M.J."/>
            <person name="Chang Y.Y."/>
            <person name="Ann P.J."/>
            <person name="Tsai J.N."/>
            <person name="Chen C.Y."/>
            <person name="Tzean S.S."/>
            <person name="Ota Y."/>
            <person name="Hattori T."/>
            <person name="Sahashi N."/>
            <person name="Liou R.F."/>
            <person name="Kikuchi T."/>
            <person name="Tsai I.J."/>
        </authorList>
    </citation>
    <scope>NUCLEOTIDE SEQUENCE [LARGE SCALE GENOMIC DNA]</scope>
    <source>
        <strain evidence="7 8">FFPRI411160</strain>
    </source>
</reference>